<feature type="compositionally biased region" description="Low complexity" evidence="1">
    <location>
        <begin position="1"/>
        <end position="21"/>
    </location>
</feature>
<dbReference type="EMBL" id="AMKT01000044">
    <property type="protein sequence ID" value="OXG20662.1"/>
    <property type="molecule type" value="Genomic_DNA"/>
</dbReference>
<evidence type="ECO:0000313" key="2">
    <source>
        <dbReference type="EMBL" id="OXG20662.1"/>
    </source>
</evidence>
<sequence length="164" mass="17761">MSSFNLTSTTSTLATNNPSLTPSGARSAAIIEWAKLTCPTWASTLPINTSISWAGVGSRRQTQTASPAGEDGEDSEDDSMSLPGGGGVELYGSEEEKMGVTEELETLTRLLFSQRTEREGEEEYKNRQALQRLISFRTTSEGVGGKWNEQGSEWILQHGKVGKV</sequence>
<gene>
    <name evidence="2" type="ORF">C361_03636</name>
</gene>
<dbReference type="Proteomes" id="UP000199727">
    <property type="component" value="Unassembled WGS sequence"/>
</dbReference>
<dbReference type="AlphaFoldDB" id="A0A854QIN6"/>
<protein>
    <submittedName>
        <fullName evidence="2">Uncharacterized protein</fullName>
    </submittedName>
</protein>
<organism evidence="2 3">
    <name type="scientific">Cryptococcus neoformans Tu259-1</name>
    <dbReference type="NCBI Taxonomy" id="1230072"/>
    <lineage>
        <taxon>Eukaryota</taxon>
        <taxon>Fungi</taxon>
        <taxon>Dikarya</taxon>
        <taxon>Basidiomycota</taxon>
        <taxon>Agaricomycotina</taxon>
        <taxon>Tremellomycetes</taxon>
        <taxon>Tremellales</taxon>
        <taxon>Cryptococcaceae</taxon>
        <taxon>Cryptococcus</taxon>
        <taxon>Cryptococcus neoformans species complex</taxon>
    </lineage>
</organism>
<reference evidence="2 3" key="1">
    <citation type="submission" date="2017-06" db="EMBL/GenBank/DDBJ databases">
        <title>Global population genomics of the pathogenic fungus Cryptococcus neoformans var. grubii.</title>
        <authorList>
            <person name="Cuomo C."/>
            <person name="Litvintseva A."/>
            <person name="Chen Y."/>
            <person name="Young S."/>
            <person name="Zeng Q."/>
            <person name="Chapman S."/>
            <person name="Gujja S."/>
            <person name="Saif S."/>
            <person name="Birren B."/>
        </authorList>
    </citation>
    <scope>NUCLEOTIDE SEQUENCE [LARGE SCALE GENOMIC DNA]</scope>
    <source>
        <strain evidence="2 3">Tu259-1</strain>
    </source>
</reference>
<accession>A0A854QIN6</accession>
<evidence type="ECO:0000313" key="3">
    <source>
        <dbReference type="Proteomes" id="UP000199727"/>
    </source>
</evidence>
<feature type="region of interest" description="Disordered" evidence="1">
    <location>
        <begin position="56"/>
        <end position="91"/>
    </location>
</feature>
<comment type="caution">
    <text evidence="2">The sequence shown here is derived from an EMBL/GenBank/DDBJ whole genome shotgun (WGS) entry which is preliminary data.</text>
</comment>
<evidence type="ECO:0000256" key="1">
    <source>
        <dbReference type="SAM" id="MobiDB-lite"/>
    </source>
</evidence>
<feature type="region of interest" description="Disordered" evidence="1">
    <location>
        <begin position="1"/>
        <end position="23"/>
    </location>
</feature>
<feature type="compositionally biased region" description="Acidic residues" evidence="1">
    <location>
        <begin position="70"/>
        <end position="79"/>
    </location>
</feature>
<name>A0A854QIN6_CRYNE</name>
<proteinExistence type="predicted"/>